<evidence type="ECO:0000256" key="4">
    <source>
        <dbReference type="ARBA" id="ARBA00022692"/>
    </source>
</evidence>
<dbReference type="RefSeq" id="WP_147257885.1">
    <property type="nucleotide sequence ID" value="NZ_VIWU01000001.1"/>
</dbReference>
<dbReference type="AlphaFoldDB" id="A0A561SVT9"/>
<evidence type="ECO:0000313" key="10">
    <source>
        <dbReference type="EMBL" id="TWF78965.1"/>
    </source>
</evidence>
<keyword evidence="3 10" id="KW-0808">Transferase</keyword>
<dbReference type="PANTHER" id="PTHR30576:SF10">
    <property type="entry name" value="SLL5057 PROTEIN"/>
    <property type="match status" value="1"/>
</dbReference>
<protein>
    <submittedName>
        <fullName evidence="10">Exopolysaccharide biosynthesis polyprenyl glycosylphosphotransferase</fullName>
    </submittedName>
</protein>
<name>A0A561SVT9_9PSEU</name>
<feature type="transmembrane region" description="Helical" evidence="8">
    <location>
        <begin position="111"/>
        <end position="128"/>
    </location>
</feature>
<feature type="transmembrane region" description="Helical" evidence="8">
    <location>
        <begin position="45"/>
        <end position="64"/>
    </location>
</feature>
<accession>A0A561SVT9</accession>
<dbReference type="InterPro" id="IPR017475">
    <property type="entry name" value="EPS_sugar_tfrase"/>
</dbReference>
<evidence type="ECO:0000313" key="11">
    <source>
        <dbReference type="Proteomes" id="UP000321261"/>
    </source>
</evidence>
<dbReference type="InterPro" id="IPR003362">
    <property type="entry name" value="Bact_transf"/>
</dbReference>
<gene>
    <name evidence="10" type="ORF">FHX44_114891</name>
</gene>
<dbReference type="OrthoDB" id="9808602at2"/>
<feature type="transmembrane region" description="Helical" evidence="8">
    <location>
        <begin position="70"/>
        <end position="90"/>
    </location>
</feature>
<evidence type="ECO:0000259" key="9">
    <source>
        <dbReference type="Pfam" id="PF02397"/>
    </source>
</evidence>
<proteinExistence type="inferred from homology"/>
<keyword evidence="5 8" id="KW-1133">Transmembrane helix</keyword>
<dbReference type="Pfam" id="PF02397">
    <property type="entry name" value="Bac_transf"/>
    <property type="match status" value="1"/>
</dbReference>
<evidence type="ECO:0000256" key="2">
    <source>
        <dbReference type="ARBA" id="ARBA00006464"/>
    </source>
</evidence>
<comment type="caution">
    <text evidence="10">The sequence shown here is derived from an EMBL/GenBank/DDBJ whole genome shotgun (WGS) entry which is preliminary data.</text>
</comment>
<evidence type="ECO:0000256" key="6">
    <source>
        <dbReference type="ARBA" id="ARBA00023136"/>
    </source>
</evidence>
<keyword evidence="6 8" id="KW-0472">Membrane</keyword>
<reference evidence="10 11" key="1">
    <citation type="submission" date="2019-06" db="EMBL/GenBank/DDBJ databases">
        <title>Sequencing the genomes of 1000 actinobacteria strains.</title>
        <authorList>
            <person name="Klenk H.-P."/>
        </authorList>
    </citation>
    <scope>NUCLEOTIDE SEQUENCE [LARGE SCALE GENOMIC DNA]</scope>
    <source>
        <strain evidence="10 11">DSM 45671</strain>
    </source>
</reference>
<evidence type="ECO:0000256" key="3">
    <source>
        <dbReference type="ARBA" id="ARBA00022679"/>
    </source>
</evidence>
<dbReference type="EMBL" id="VIWU01000001">
    <property type="protein sequence ID" value="TWF78965.1"/>
    <property type="molecule type" value="Genomic_DNA"/>
</dbReference>
<keyword evidence="11" id="KW-1185">Reference proteome</keyword>
<feature type="transmembrane region" description="Helical" evidence="8">
    <location>
        <begin position="134"/>
        <end position="153"/>
    </location>
</feature>
<comment type="subcellular location">
    <subcellularLocation>
        <location evidence="1">Membrane</location>
        <topology evidence="1">Multi-pass membrane protein</topology>
    </subcellularLocation>
</comment>
<dbReference type="GO" id="GO:0016020">
    <property type="term" value="C:membrane"/>
    <property type="evidence" value="ECO:0007669"/>
    <property type="project" value="UniProtKB-SubCell"/>
</dbReference>
<feature type="transmembrane region" description="Helical" evidence="8">
    <location>
        <begin position="310"/>
        <end position="332"/>
    </location>
</feature>
<feature type="region of interest" description="Disordered" evidence="7">
    <location>
        <begin position="15"/>
        <end position="36"/>
    </location>
</feature>
<dbReference type="GO" id="GO:0016780">
    <property type="term" value="F:phosphotransferase activity, for other substituted phosphate groups"/>
    <property type="evidence" value="ECO:0007669"/>
    <property type="project" value="TreeGrafter"/>
</dbReference>
<evidence type="ECO:0000256" key="8">
    <source>
        <dbReference type="SAM" id="Phobius"/>
    </source>
</evidence>
<evidence type="ECO:0000256" key="5">
    <source>
        <dbReference type="ARBA" id="ARBA00022989"/>
    </source>
</evidence>
<dbReference type="PANTHER" id="PTHR30576">
    <property type="entry name" value="COLANIC BIOSYNTHESIS UDP-GLUCOSE LIPID CARRIER TRANSFERASE"/>
    <property type="match status" value="1"/>
</dbReference>
<dbReference type="NCBIfam" id="TIGR03025">
    <property type="entry name" value="EPS_sugtrans"/>
    <property type="match status" value="1"/>
</dbReference>
<evidence type="ECO:0000256" key="1">
    <source>
        <dbReference type="ARBA" id="ARBA00004141"/>
    </source>
</evidence>
<feature type="domain" description="Bacterial sugar transferase" evidence="9">
    <location>
        <begin position="304"/>
        <end position="490"/>
    </location>
</feature>
<sequence>MSSDAVHVDRPLSRTIHPPLDRQLPRKPVQRTPTRKRWQRGYRRAAIVTDLLAVVVSAALYAQWGSAPLPVVLVMGAVVLGLTACALGVARAWDPLVVGHGSAEFSRLLRGFLGSAVVVALVSLASQLPAGRPWVFGVLPIAGAFATAGRLWLRWELHRRRRAGKALARVLAVGTEEAITALVAQTRRAPHEGWRIIAACTPTGRGERGGPDLAGVPVVGDLDAVAGLTRSTEFDAVSVAQAPGWSPRRLQQLAWDLEVTGTELVVEPGLMEIAGPRLHVDSLDGLPLLRLTHPTFTGASRLLKGMLDRVASLLLLLVTAPLLIALSIAVVLDGGPVFFRQTRVGVGGREFKMIKFRSMVPNAEQMRAQLLERNEGAGPLFKMRSDPRVTRVGQFLRRFSLDELPQLFNVLGGSMSLVGPRPPLPAEVAGYAAEAWRRLLVKPGMTGLWQVSGRSDLSWEETLRLDLRYVENWTLALDARILLLTARAVVHGDGAY</sequence>
<organism evidence="10 11">
    <name type="scientific">Pseudonocardia hierapolitana</name>
    <dbReference type="NCBI Taxonomy" id="1128676"/>
    <lineage>
        <taxon>Bacteria</taxon>
        <taxon>Bacillati</taxon>
        <taxon>Actinomycetota</taxon>
        <taxon>Actinomycetes</taxon>
        <taxon>Pseudonocardiales</taxon>
        <taxon>Pseudonocardiaceae</taxon>
        <taxon>Pseudonocardia</taxon>
    </lineage>
</organism>
<keyword evidence="4 8" id="KW-0812">Transmembrane</keyword>
<comment type="similarity">
    <text evidence="2">Belongs to the bacterial sugar transferase family.</text>
</comment>
<dbReference type="Proteomes" id="UP000321261">
    <property type="component" value="Unassembled WGS sequence"/>
</dbReference>
<evidence type="ECO:0000256" key="7">
    <source>
        <dbReference type="SAM" id="MobiDB-lite"/>
    </source>
</evidence>